<dbReference type="GO" id="GO:0006606">
    <property type="term" value="P:protein import into nucleus"/>
    <property type="evidence" value="ECO:0007669"/>
    <property type="project" value="TreeGrafter"/>
</dbReference>
<dbReference type="GO" id="GO:0031267">
    <property type="term" value="F:small GTPase binding"/>
    <property type="evidence" value="ECO:0007669"/>
    <property type="project" value="InterPro"/>
</dbReference>
<dbReference type="PROSITE" id="PS50166">
    <property type="entry name" value="IMPORTIN_B_NT"/>
    <property type="match status" value="1"/>
</dbReference>
<keyword evidence="5" id="KW-0963">Cytoplasm</keyword>
<dbReference type="EMBL" id="JAQIZZ010000007">
    <property type="protein sequence ID" value="KAJ5533518.1"/>
    <property type="molecule type" value="Genomic_DNA"/>
</dbReference>
<sequence>MAEALGALLEASLDPRRNKEAENALRQEEQKPGFSLQLLQITASDSQSNNLRLASALCFKNFIKRSWTNEDGEYKLPLDEVSTIKRELITLMISVPPSIRTQLGEAVSVIADSDFWERWDTLVDDLVSKLSPSNPAVNIGVLQVAHSIFKRWRPLFQSNELYIEINHVLNKFGNPFLALIEGLDSYLEQNKNNKENLTQGFTQLNLMVKLFYDLSCHDLPPMFEENISAIAGILHKYLTYDNQLLHTDDDTEAGLLEYVRAGIFEVLTLYVQKFLDAFGPEVGQFIQSSWGLLTTIGQETKYDILVSRALHFLTSVASMPEHAAAFQAEETLGQIIEKVILPNVSLRESDEELFEDEPIEFIRRDLEGSDSETRRRAATDFLRRLAEKFEASVTKVVLKYTEHYLAEYTKDPSSNWKSKDTAIYLYSAVAAKGVATSSHGVTATNSLVSITDFFQQHLAADLISDDGIHPILKVDAIKYLYTFRSIITKEQWQQVLPVLVKHLASPNYVVYTYAAIAVERALFLSDGQGQPVIPPTEITPLANDLLEHIFQLIQRDPAPQKVQENEFLMRCVMRVLVVIREGVVPYTDVVLQRFITITQIISSNPSNPRFYYFFFEAMGAFVRYAAPANPDKLEQALYAPFAAILQNDVQEFMPYVFQLFAALLEANSAANLPTYYQELIAPILMPVMWDSRGNIPALARLLSSIIPRGAQYIAEHNQIEPILGIFQKLVSTKANEGYAFDLLETVVAAFPPAALEQYFIMIMQIILQRLQNSKTENLSIRFVRFFHFITAHDDKGYNPDFIMQVTEKVQQNLFTPVYLNVILQDTQKLARPLDRKTAVLSLTKTLANSEAFATRYAKGWGFTCNTLLKLLELPPDVTHKDDFATEVDVEEMSFGVGFTPLNTIKPQQKDPWPETGADLKKWVGAYLKEADKKHGGRISQFAQERLDDQAKTVLGSYIA</sequence>
<dbReference type="PANTHER" id="PTHR10997:SF8">
    <property type="entry name" value="EXPORTIN-2"/>
    <property type="match status" value="1"/>
</dbReference>
<evidence type="ECO:0000256" key="7">
    <source>
        <dbReference type="ARBA" id="ARBA00023242"/>
    </source>
</evidence>
<dbReference type="AlphaFoldDB" id="A0AAD6CTZ9"/>
<dbReference type="FunFam" id="1.25.10.10:FF:000057">
    <property type="entry name" value="Exportin-2 isoform 1"/>
    <property type="match status" value="1"/>
</dbReference>
<dbReference type="InterPro" id="IPR001494">
    <property type="entry name" value="Importin-beta_N"/>
</dbReference>
<dbReference type="InterPro" id="IPR013713">
    <property type="entry name" value="XPO2_central"/>
</dbReference>
<dbReference type="SMART" id="SM00913">
    <property type="entry name" value="IBN_N"/>
    <property type="match status" value="1"/>
</dbReference>
<gene>
    <name evidence="9" type="ORF">N7494_010070</name>
</gene>
<dbReference type="Proteomes" id="UP001220324">
    <property type="component" value="Unassembled WGS sequence"/>
</dbReference>
<evidence type="ECO:0000256" key="5">
    <source>
        <dbReference type="ARBA" id="ARBA00022490"/>
    </source>
</evidence>
<dbReference type="Pfam" id="PF08506">
    <property type="entry name" value="Cse1"/>
    <property type="match status" value="1"/>
</dbReference>
<evidence type="ECO:0000313" key="10">
    <source>
        <dbReference type="Proteomes" id="UP001220324"/>
    </source>
</evidence>
<dbReference type="Pfam" id="PF03810">
    <property type="entry name" value="IBN_N"/>
    <property type="match status" value="1"/>
</dbReference>
<keyword evidence="10" id="KW-1185">Reference proteome</keyword>
<evidence type="ECO:0000256" key="2">
    <source>
        <dbReference type="ARBA" id="ARBA00004496"/>
    </source>
</evidence>
<proteinExistence type="inferred from homology"/>
<evidence type="ECO:0000256" key="6">
    <source>
        <dbReference type="ARBA" id="ARBA00022927"/>
    </source>
</evidence>
<feature type="domain" description="Importin N-terminal" evidence="8">
    <location>
        <begin position="21"/>
        <end position="94"/>
    </location>
</feature>
<keyword evidence="6" id="KW-0653">Protein transport</keyword>
<dbReference type="GO" id="GO:0006611">
    <property type="term" value="P:protein export from nucleus"/>
    <property type="evidence" value="ECO:0007669"/>
    <property type="project" value="TreeGrafter"/>
</dbReference>
<keyword evidence="4" id="KW-0813">Transport</keyword>
<dbReference type="GO" id="GO:0005829">
    <property type="term" value="C:cytosol"/>
    <property type="evidence" value="ECO:0007669"/>
    <property type="project" value="TreeGrafter"/>
</dbReference>
<organism evidence="9 10">
    <name type="scientific">Penicillium frequentans</name>
    <dbReference type="NCBI Taxonomy" id="3151616"/>
    <lineage>
        <taxon>Eukaryota</taxon>
        <taxon>Fungi</taxon>
        <taxon>Dikarya</taxon>
        <taxon>Ascomycota</taxon>
        <taxon>Pezizomycotina</taxon>
        <taxon>Eurotiomycetes</taxon>
        <taxon>Eurotiomycetidae</taxon>
        <taxon>Eurotiales</taxon>
        <taxon>Aspergillaceae</taxon>
        <taxon>Penicillium</taxon>
    </lineage>
</organism>
<name>A0AAD6CTZ9_9EURO</name>
<dbReference type="InterPro" id="IPR011989">
    <property type="entry name" value="ARM-like"/>
</dbReference>
<evidence type="ECO:0000256" key="4">
    <source>
        <dbReference type="ARBA" id="ARBA00022448"/>
    </source>
</evidence>
<reference evidence="9 10" key="1">
    <citation type="journal article" date="2023" name="IMA Fungus">
        <title>Comparative genomic study of the Penicillium genus elucidates a diverse pangenome and 15 lateral gene transfer events.</title>
        <authorList>
            <person name="Petersen C."/>
            <person name="Sorensen T."/>
            <person name="Nielsen M.R."/>
            <person name="Sondergaard T.E."/>
            <person name="Sorensen J.L."/>
            <person name="Fitzpatrick D.A."/>
            <person name="Frisvad J.C."/>
            <person name="Nielsen K.L."/>
        </authorList>
    </citation>
    <scope>NUCLEOTIDE SEQUENCE [LARGE SCALE GENOMIC DNA]</scope>
    <source>
        <strain evidence="9 10">IBT 35679</strain>
    </source>
</reference>
<dbReference type="InterPro" id="IPR005043">
    <property type="entry name" value="XPO2_C"/>
</dbReference>
<comment type="subcellular location">
    <subcellularLocation>
        <location evidence="2">Cytoplasm</location>
    </subcellularLocation>
    <subcellularLocation>
        <location evidence="1">Nucleus</location>
    </subcellularLocation>
</comment>
<comment type="caution">
    <text evidence="9">The sequence shown here is derived from an EMBL/GenBank/DDBJ whole genome shotgun (WGS) entry which is preliminary data.</text>
</comment>
<dbReference type="GO" id="GO:0005049">
    <property type="term" value="F:nuclear export signal receptor activity"/>
    <property type="evidence" value="ECO:0007669"/>
    <property type="project" value="TreeGrafter"/>
</dbReference>
<dbReference type="SUPFAM" id="SSF48371">
    <property type="entry name" value="ARM repeat"/>
    <property type="match status" value="1"/>
</dbReference>
<evidence type="ECO:0000313" key="9">
    <source>
        <dbReference type="EMBL" id="KAJ5533518.1"/>
    </source>
</evidence>
<evidence type="ECO:0000256" key="3">
    <source>
        <dbReference type="ARBA" id="ARBA00008669"/>
    </source>
</evidence>
<dbReference type="InterPro" id="IPR016024">
    <property type="entry name" value="ARM-type_fold"/>
</dbReference>
<keyword evidence="7" id="KW-0539">Nucleus</keyword>
<protein>
    <recommendedName>
        <fullName evidence="8">Importin N-terminal domain-containing protein</fullName>
    </recommendedName>
</protein>
<evidence type="ECO:0000256" key="1">
    <source>
        <dbReference type="ARBA" id="ARBA00004123"/>
    </source>
</evidence>
<comment type="similarity">
    <text evidence="3">Belongs to the XPO2/CSE1 family.</text>
</comment>
<dbReference type="Gene3D" id="1.25.10.10">
    <property type="entry name" value="Leucine-rich Repeat Variant"/>
    <property type="match status" value="1"/>
</dbReference>
<evidence type="ECO:0000259" key="8">
    <source>
        <dbReference type="PROSITE" id="PS50166"/>
    </source>
</evidence>
<accession>A0AAD6CTZ9</accession>
<dbReference type="GO" id="GO:0005635">
    <property type="term" value="C:nuclear envelope"/>
    <property type="evidence" value="ECO:0007669"/>
    <property type="project" value="TreeGrafter"/>
</dbReference>
<dbReference type="Pfam" id="PF03378">
    <property type="entry name" value="CAS_CSE1"/>
    <property type="match status" value="1"/>
</dbReference>
<dbReference type="PANTHER" id="PTHR10997">
    <property type="entry name" value="IMPORTIN-7, 8, 11"/>
    <property type="match status" value="1"/>
</dbReference>